<feature type="transmembrane region" description="Helical" evidence="1">
    <location>
        <begin position="21"/>
        <end position="39"/>
    </location>
</feature>
<evidence type="ECO:0000313" key="2">
    <source>
        <dbReference type="EMBL" id="EFH86000.1"/>
    </source>
</evidence>
<keyword evidence="1" id="KW-0812">Transmembrane</keyword>
<dbReference type="GO" id="GO:0005886">
    <property type="term" value="C:plasma membrane"/>
    <property type="evidence" value="ECO:0007669"/>
    <property type="project" value="TreeGrafter"/>
</dbReference>
<keyword evidence="1" id="KW-1133">Transmembrane helix</keyword>
<dbReference type="Pfam" id="PF03729">
    <property type="entry name" value="DUF308"/>
    <property type="match status" value="1"/>
</dbReference>
<proteinExistence type="predicted"/>
<evidence type="ECO:0000256" key="1">
    <source>
        <dbReference type="SAM" id="Phobius"/>
    </source>
</evidence>
<dbReference type="RefSeq" id="WP_007909939.1">
    <property type="nucleotide sequence ID" value="NZ_ADVG01000002.1"/>
</dbReference>
<accession>D6TRP8</accession>
<feature type="transmembrane region" description="Helical" evidence="1">
    <location>
        <begin position="73"/>
        <end position="95"/>
    </location>
</feature>
<feature type="transmembrane region" description="Helical" evidence="1">
    <location>
        <begin position="133"/>
        <end position="151"/>
    </location>
</feature>
<gene>
    <name evidence="2" type="ORF">Krac_7266</name>
</gene>
<dbReference type="eggNOG" id="COG3247">
    <property type="taxonomic scope" value="Bacteria"/>
</dbReference>
<dbReference type="EMBL" id="ADVG01000002">
    <property type="protein sequence ID" value="EFH86000.1"/>
    <property type="molecule type" value="Genomic_DNA"/>
</dbReference>
<dbReference type="PANTHER" id="PTHR34989:SF1">
    <property type="entry name" value="PROTEIN HDED"/>
    <property type="match status" value="1"/>
</dbReference>
<feature type="transmembrane region" description="Helical" evidence="1">
    <location>
        <begin position="101"/>
        <end position="121"/>
    </location>
</feature>
<organism evidence="2 3">
    <name type="scientific">Ktedonobacter racemifer DSM 44963</name>
    <dbReference type="NCBI Taxonomy" id="485913"/>
    <lineage>
        <taxon>Bacteria</taxon>
        <taxon>Bacillati</taxon>
        <taxon>Chloroflexota</taxon>
        <taxon>Ktedonobacteria</taxon>
        <taxon>Ktedonobacterales</taxon>
        <taxon>Ktedonobacteraceae</taxon>
        <taxon>Ktedonobacter</taxon>
    </lineage>
</organism>
<dbReference type="Proteomes" id="UP000004508">
    <property type="component" value="Unassembled WGS sequence"/>
</dbReference>
<feature type="transmembrane region" description="Helical" evidence="1">
    <location>
        <begin position="45"/>
        <end position="66"/>
    </location>
</feature>
<dbReference type="OrthoDB" id="193343at2"/>
<sequence length="193" mass="20989">MQRTDDFYQGAYGTTGSTWLMAIRGVVAIIFGIAALLWPGRTLLILVYLFAAFAIVDGILAAVASVQLRHLTNYWWIILLEGIFGIIIGIAAFALPGVTALALLFLVATWAILTGILELVSAFSGRAPVRREWAMGIAGVLSIVLGILLIAQPRAGLLTLVWLIGIYAIAWGFTLFVRAFQHRELHPRMPGTV</sequence>
<reference evidence="2 3" key="1">
    <citation type="journal article" date="2011" name="Stand. Genomic Sci.">
        <title>Non-contiguous finished genome sequence and contextual data of the filamentous soil bacterium Ktedonobacter racemifer type strain (SOSP1-21).</title>
        <authorList>
            <person name="Chang Y.J."/>
            <person name="Land M."/>
            <person name="Hauser L."/>
            <person name="Chertkov O."/>
            <person name="Del Rio T.G."/>
            <person name="Nolan M."/>
            <person name="Copeland A."/>
            <person name="Tice H."/>
            <person name="Cheng J.F."/>
            <person name="Lucas S."/>
            <person name="Han C."/>
            <person name="Goodwin L."/>
            <person name="Pitluck S."/>
            <person name="Ivanova N."/>
            <person name="Ovchinikova G."/>
            <person name="Pati A."/>
            <person name="Chen A."/>
            <person name="Palaniappan K."/>
            <person name="Mavromatis K."/>
            <person name="Liolios K."/>
            <person name="Brettin T."/>
            <person name="Fiebig A."/>
            <person name="Rohde M."/>
            <person name="Abt B."/>
            <person name="Goker M."/>
            <person name="Detter J.C."/>
            <person name="Woyke T."/>
            <person name="Bristow J."/>
            <person name="Eisen J.A."/>
            <person name="Markowitz V."/>
            <person name="Hugenholtz P."/>
            <person name="Kyrpides N.C."/>
            <person name="Klenk H.P."/>
            <person name="Lapidus A."/>
        </authorList>
    </citation>
    <scope>NUCLEOTIDE SEQUENCE [LARGE SCALE GENOMIC DNA]</scope>
    <source>
        <strain evidence="3">DSM 44963</strain>
    </source>
</reference>
<dbReference type="AlphaFoldDB" id="D6TRP8"/>
<evidence type="ECO:0008006" key="4">
    <source>
        <dbReference type="Google" id="ProtNLM"/>
    </source>
</evidence>
<dbReference type="InterPro" id="IPR052712">
    <property type="entry name" value="Acid_resist_chaperone_HdeD"/>
</dbReference>
<dbReference type="PANTHER" id="PTHR34989">
    <property type="entry name" value="PROTEIN HDED"/>
    <property type="match status" value="1"/>
</dbReference>
<evidence type="ECO:0000313" key="3">
    <source>
        <dbReference type="Proteomes" id="UP000004508"/>
    </source>
</evidence>
<feature type="transmembrane region" description="Helical" evidence="1">
    <location>
        <begin position="157"/>
        <end position="180"/>
    </location>
</feature>
<name>D6TRP8_KTERA</name>
<dbReference type="STRING" id="485913.Krac_7266"/>
<keyword evidence="1" id="KW-0472">Membrane</keyword>
<protein>
    <recommendedName>
        <fullName evidence="4">HdeD family acid-resistance protein</fullName>
    </recommendedName>
</protein>
<keyword evidence="3" id="KW-1185">Reference proteome</keyword>
<dbReference type="InParanoid" id="D6TRP8"/>
<dbReference type="InterPro" id="IPR005325">
    <property type="entry name" value="DUF308_memb"/>
</dbReference>
<comment type="caution">
    <text evidence="2">The sequence shown here is derived from an EMBL/GenBank/DDBJ whole genome shotgun (WGS) entry which is preliminary data.</text>
</comment>